<dbReference type="Gene3D" id="1.20.1260.100">
    <property type="entry name" value="TspO/MBR protein"/>
    <property type="match status" value="1"/>
</dbReference>
<evidence type="ECO:0000256" key="3">
    <source>
        <dbReference type="ARBA" id="ARBA00022692"/>
    </source>
</evidence>
<evidence type="ECO:0000256" key="4">
    <source>
        <dbReference type="ARBA" id="ARBA00022989"/>
    </source>
</evidence>
<dbReference type="CDD" id="cd15904">
    <property type="entry name" value="TSPO_MBR"/>
    <property type="match status" value="1"/>
</dbReference>
<dbReference type="Pfam" id="PF03073">
    <property type="entry name" value="TspO_MBR"/>
    <property type="match status" value="1"/>
</dbReference>
<evidence type="ECO:0000256" key="5">
    <source>
        <dbReference type="ARBA" id="ARBA00023136"/>
    </source>
</evidence>
<evidence type="ECO:0000256" key="6">
    <source>
        <dbReference type="SAM" id="Phobius"/>
    </source>
</evidence>
<sequence>MCVGGIASKGQLRMSFLRWAVVTVPLILLLGFVSGRSVSVGSDNAWYMALAKPALNPPGWVFPVVWTTLYILIGLALAMILNARGARLRGLAVALFVGQFALNLAWTPMFFGAHKIGLSVLVIVAMLALSIAATFVFARIRPAAAWLMVPYMVWISFAGVLAFSIGQLNPGAETLAPAPHTSQML</sequence>
<comment type="subcellular location">
    <subcellularLocation>
        <location evidence="1">Membrane</location>
        <topology evidence="1">Multi-pass membrane protein</topology>
    </subcellularLocation>
</comment>
<keyword evidence="4 6" id="KW-1133">Transmembrane helix</keyword>
<evidence type="ECO:0000256" key="2">
    <source>
        <dbReference type="ARBA" id="ARBA00007524"/>
    </source>
</evidence>
<feature type="transmembrane region" description="Helical" evidence="6">
    <location>
        <begin position="118"/>
        <end position="138"/>
    </location>
</feature>
<evidence type="ECO:0000313" key="8">
    <source>
        <dbReference type="Proteomes" id="UP000244013"/>
    </source>
</evidence>
<dbReference type="InterPro" id="IPR004307">
    <property type="entry name" value="TspO_MBR"/>
</dbReference>
<evidence type="ECO:0000256" key="1">
    <source>
        <dbReference type="ARBA" id="ARBA00004141"/>
    </source>
</evidence>
<comment type="similarity">
    <text evidence="2">Belongs to the TspO/BZRP family.</text>
</comment>
<dbReference type="PANTHER" id="PTHR10057">
    <property type="entry name" value="PERIPHERAL-TYPE BENZODIAZEPINE RECEPTOR"/>
    <property type="match status" value="1"/>
</dbReference>
<dbReference type="PIRSF" id="PIRSF005859">
    <property type="entry name" value="PBR"/>
    <property type="match status" value="1"/>
</dbReference>
<dbReference type="FunFam" id="1.20.1260.100:FF:000001">
    <property type="entry name" value="translocator protein 2"/>
    <property type="match status" value="1"/>
</dbReference>
<feature type="transmembrane region" description="Helical" evidence="6">
    <location>
        <begin position="145"/>
        <end position="165"/>
    </location>
</feature>
<protein>
    <submittedName>
        <fullName evidence="7">TspO/MBR related protein</fullName>
    </submittedName>
</protein>
<dbReference type="Proteomes" id="UP000244013">
    <property type="component" value="Unassembled WGS sequence"/>
</dbReference>
<keyword evidence="3 6" id="KW-0812">Transmembrane</keyword>
<dbReference type="GO" id="GO:0033013">
    <property type="term" value="P:tetrapyrrole metabolic process"/>
    <property type="evidence" value="ECO:0007669"/>
    <property type="project" value="UniProtKB-ARBA"/>
</dbReference>
<dbReference type="AlphaFoldDB" id="A0A2T5U0V6"/>
<gene>
    <name evidence="7" type="ORF">C8J25_108240</name>
</gene>
<dbReference type="EMBL" id="QAYE01000008">
    <property type="protein sequence ID" value="PTW45146.1"/>
    <property type="molecule type" value="Genomic_DNA"/>
</dbReference>
<dbReference type="GO" id="GO:0016020">
    <property type="term" value="C:membrane"/>
    <property type="evidence" value="ECO:0007669"/>
    <property type="project" value="UniProtKB-SubCell"/>
</dbReference>
<name>A0A2T5U0V6_9SPHN</name>
<comment type="caution">
    <text evidence="7">The sequence shown here is derived from an EMBL/GenBank/DDBJ whole genome shotgun (WGS) entry which is preliminary data.</text>
</comment>
<dbReference type="InterPro" id="IPR038330">
    <property type="entry name" value="TspO/MBR-related_sf"/>
</dbReference>
<feature type="transmembrane region" description="Helical" evidence="6">
    <location>
        <begin position="59"/>
        <end position="81"/>
    </location>
</feature>
<keyword evidence="5 6" id="KW-0472">Membrane</keyword>
<proteinExistence type="inferred from homology"/>
<dbReference type="GeneID" id="91007139"/>
<accession>A0A2T5U0V6</accession>
<organism evidence="7 8">
    <name type="scientific">Sphingomonas faeni</name>
    <dbReference type="NCBI Taxonomy" id="185950"/>
    <lineage>
        <taxon>Bacteria</taxon>
        <taxon>Pseudomonadati</taxon>
        <taxon>Pseudomonadota</taxon>
        <taxon>Alphaproteobacteria</taxon>
        <taxon>Sphingomonadales</taxon>
        <taxon>Sphingomonadaceae</taxon>
        <taxon>Sphingomonas</taxon>
    </lineage>
</organism>
<dbReference type="PANTHER" id="PTHR10057:SF0">
    <property type="entry name" value="TRANSLOCATOR PROTEIN"/>
    <property type="match status" value="1"/>
</dbReference>
<feature type="transmembrane region" description="Helical" evidence="6">
    <location>
        <begin position="88"/>
        <end position="106"/>
    </location>
</feature>
<evidence type="ECO:0000313" key="7">
    <source>
        <dbReference type="EMBL" id="PTW45146.1"/>
    </source>
</evidence>
<dbReference type="RefSeq" id="WP_244187147.1">
    <property type="nucleotide sequence ID" value="NZ_QAYE01000008.1"/>
</dbReference>
<reference evidence="7 8" key="1">
    <citation type="submission" date="2018-04" db="EMBL/GenBank/DDBJ databases">
        <title>Genomic Encyclopedia of Type Strains, Phase III (KMG-III): the genomes of soil and plant-associated and newly described type strains.</title>
        <authorList>
            <person name="Whitman W."/>
        </authorList>
    </citation>
    <scope>NUCLEOTIDE SEQUENCE [LARGE SCALE GENOMIC DNA]</scope>
    <source>
        <strain evidence="7 8">MA-olki</strain>
    </source>
</reference>